<dbReference type="Gene3D" id="3.80.10.10">
    <property type="entry name" value="Ribonuclease Inhibitor"/>
    <property type="match status" value="1"/>
</dbReference>
<sequence>MAVIQDLPPEILLRVLELPIGDEEAYGSRDTRKRLARTALVARSWRAPSQRLLALTFTMSSADPVWERYLEMLYVAGGDRFKCIKRLDAYIVGQGSRRLELAAALPLILNLLEQNKVDLQGLHLASEDRGVVLVLSTAKHARLLLGLRSLGLSGMLEVDDKFILPSPMVSLHTLRLYSRLRKLPPFLLPLSTVAPRLTRLELHCGEGPLKSTFDDPLQQIAPHLTYLMLQLPLFGGETRSEIVSSLEPFFSACTTLTTLRIDGPVGPPDLKLILSCLSFPLTLLDVSGLVLRWLGDDRMPKEVGEAFDLPSMAQLRRWRMMKTTYFQIEEMDGRAGREWRAACRARGIEPRGAERYVTD</sequence>
<organism evidence="1 2">
    <name type="scientific">Leucosporidium creatinivorum</name>
    <dbReference type="NCBI Taxonomy" id="106004"/>
    <lineage>
        <taxon>Eukaryota</taxon>
        <taxon>Fungi</taxon>
        <taxon>Dikarya</taxon>
        <taxon>Basidiomycota</taxon>
        <taxon>Pucciniomycotina</taxon>
        <taxon>Microbotryomycetes</taxon>
        <taxon>Leucosporidiales</taxon>
        <taxon>Leucosporidium</taxon>
    </lineage>
</organism>
<protein>
    <recommendedName>
        <fullName evidence="3">F-box domain-containing protein</fullName>
    </recommendedName>
</protein>
<comment type="caution">
    <text evidence="1">The sequence shown here is derived from an EMBL/GenBank/DDBJ whole genome shotgun (WGS) entry which is preliminary data.</text>
</comment>
<dbReference type="EMBL" id="MCGR01000035">
    <property type="protein sequence ID" value="ORY76224.1"/>
    <property type="molecule type" value="Genomic_DNA"/>
</dbReference>
<keyword evidence="2" id="KW-1185">Reference proteome</keyword>
<accession>A0A1Y2EYA3</accession>
<evidence type="ECO:0000313" key="2">
    <source>
        <dbReference type="Proteomes" id="UP000193467"/>
    </source>
</evidence>
<dbReference type="InParanoid" id="A0A1Y2EYA3"/>
<dbReference type="AlphaFoldDB" id="A0A1Y2EYA3"/>
<evidence type="ECO:0008006" key="3">
    <source>
        <dbReference type="Google" id="ProtNLM"/>
    </source>
</evidence>
<proteinExistence type="predicted"/>
<name>A0A1Y2EYA3_9BASI</name>
<dbReference type="InterPro" id="IPR032675">
    <property type="entry name" value="LRR_dom_sf"/>
</dbReference>
<dbReference type="Proteomes" id="UP000193467">
    <property type="component" value="Unassembled WGS sequence"/>
</dbReference>
<evidence type="ECO:0000313" key="1">
    <source>
        <dbReference type="EMBL" id="ORY76224.1"/>
    </source>
</evidence>
<gene>
    <name evidence="1" type="ORF">BCR35DRAFT_305856</name>
</gene>
<reference evidence="1 2" key="1">
    <citation type="submission" date="2016-07" db="EMBL/GenBank/DDBJ databases">
        <title>Pervasive Adenine N6-methylation of Active Genes in Fungi.</title>
        <authorList>
            <consortium name="DOE Joint Genome Institute"/>
            <person name="Mondo S.J."/>
            <person name="Dannebaum R.O."/>
            <person name="Kuo R.C."/>
            <person name="Labutti K."/>
            <person name="Haridas S."/>
            <person name="Kuo A."/>
            <person name="Salamov A."/>
            <person name="Ahrendt S.R."/>
            <person name="Lipzen A."/>
            <person name="Sullivan W."/>
            <person name="Andreopoulos W.B."/>
            <person name="Clum A."/>
            <person name="Lindquist E."/>
            <person name="Daum C."/>
            <person name="Ramamoorthy G.K."/>
            <person name="Gryganskyi A."/>
            <person name="Culley D."/>
            <person name="Magnuson J.K."/>
            <person name="James T.Y."/>
            <person name="O'Malley M.A."/>
            <person name="Stajich J.E."/>
            <person name="Spatafora J.W."/>
            <person name="Visel A."/>
            <person name="Grigoriev I.V."/>
        </authorList>
    </citation>
    <scope>NUCLEOTIDE SEQUENCE [LARGE SCALE GENOMIC DNA]</scope>
    <source>
        <strain evidence="1 2">62-1032</strain>
    </source>
</reference>